<dbReference type="AlphaFoldDB" id="A0A0B6X1M0"/>
<sequence>MICNSAVLPLNCWCFYTELDRVIETLQVIVASLDAEKYATTFAKHMANESMRI</sequence>
<keyword evidence="2" id="KW-1185">Reference proteome</keyword>
<dbReference type="EMBL" id="CBXV010000008">
    <property type="protein sequence ID" value="CDM66265.1"/>
    <property type="molecule type" value="Genomic_DNA"/>
</dbReference>
<proteinExistence type="predicted"/>
<accession>A0A0B6X1M0</accession>
<gene>
    <name evidence="1" type="ORF">PYK22_02285</name>
</gene>
<dbReference type="Proteomes" id="UP000031518">
    <property type="component" value="Unassembled WGS sequence"/>
</dbReference>
<evidence type="ECO:0000313" key="2">
    <source>
        <dbReference type="Proteomes" id="UP000031518"/>
    </source>
</evidence>
<name>A0A0B6X1M0_9BACT</name>
<protein>
    <submittedName>
        <fullName evidence="1">Uncharacterized protein</fullName>
    </submittedName>
</protein>
<reference evidence="1 2" key="2">
    <citation type="submission" date="2015-01" db="EMBL/GenBank/DDBJ databases">
        <title>Complete genome sequence of Pyrinomonas methylaliphatogenes type strain K22T.</title>
        <authorList>
            <person name="Lee K.C.Y."/>
            <person name="Power J.F."/>
            <person name="Dunfield P.F."/>
            <person name="Morgan X.C."/>
            <person name="Huttenhower C."/>
            <person name="Stott M.B."/>
        </authorList>
    </citation>
    <scope>NUCLEOTIDE SEQUENCE [LARGE SCALE GENOMIC DNA]</scope>
    <source>
        <strain evidence="1 2">K22</strain>
    </source>
</reference>
<reference evidence="1 2" key="1">
    <citation type="submission" date="2013-12" db="EMBL/GenBank/DDBJ databases">
        <authorList>
            <person name="Stott M."/>
        </authorList>
    </citation>
    <scope>NUCLEOTIDE SEQUENCE [LARGE SCALE GENOMIC DNA]</scope>
    <source>
        <strain evidence="1 2">K22</strain>
    </source>
</reference>
<evidence type="ECO:0000313" key="1">
    <source>
        <dbReference type="EMBL" id="CDM66265.1"/>
    </source>
</evidence>
<organism evidence="1 2">
    <name type="scientific">Pyrinomonas methylaliphatogenes</name>
    <dbReference type="NCBI Taxonomy" id="454194"/>
    <lineage>
        <taxon>Bacteria</taxon>
        <taxon>Pseudomonadati</taxon>
        <taxon>Acidobacteriota</taxon>
        <taxon>Blastocatellia</taxon>
        <taxon>Blastocatellales</taxon>
        <taxon>Pyrinomonadaceae</taxon>
        <taxon>Pyrinomonas</taxon>
    </lineage>
</organism>